<name>A0ABN7BF71_9HEMI</name>
<evidence type="ECO:0000313" key="15">
    <source>
        <dbReference type="Proteomes" id="UP001307889"/>
    </source>
</evidence>
<gene>
    <name evidence="14" type="ORF">NTJ_15133</name>
</gene>
<reference evidence="14 15" key="1">
    <citation type="submission" date="2023-09" db="EMBL/GenBank/DDBJ databases">
        <title>Nesidiocoris tenuis whole genome shotgun sequence.</title>
        <authorList>
            <person name="Shibata T."/>
            <person name="Shimoda M."/>
            <person name="Kobayashi T."/>
            <person name="Uehara T."/>
        </authorList>
    </citation>
    <scope>NUCLEOTIDE SEQUENCE [LARGE SCALE GENOMIC DNA]</scope>
    <source>
        <strain evidence="14 15">Japan</strain>
    </source>
</reference>
<keyword evidence="11 12" id="KW-0407">Ion channel</keyword>
<evidence type="ECO:0000256" key="10">
    <source>
        <dbReference type="ARBA" id="ARBA00023201"/>
    </source>
</evidence>
<keyword evidence="4 12" id="KW-0894">Sodium channel</keyword>
<accession>A0ABN7BF71</accession>
<comment type="similarity">
    <text evidence="2 12">Belongs to the amiloride-sensitive sodium channel (TC 1.A.6) family.</text>
</comment>
<dbReference type="Pfam" id="PF00858">
    <property type="entry name" value="ASC"/>
    <property type="match status" value="1"/>
</dbReference>
<keyword evidence="8 12" id="KW-0406">Ion transport</keyword>
<dbReference type="GO" id="GO:0034220">
    <property type="term" value="P:monoatomic ion transmembrane transport"/>
    <property type="evidence" value="ECO:0007669"/>
    <property type="project" value="UniProtKB-KW"/>
</dbReference>
<dbReference type="Gene3D" id="2.60.470.10">
    <property type="entry name" value="Acid-sensing ion channels like domains"/>
    <property type="match status" value="1"/>
</dbReference>
<evidence type="ECO:0000256" key="2">
    <source>
        <dbReference type="ARBA" id="ARBA00007193"/>
    </source>
</evidence>
<sequence>MLSEQYMNPKRTRPTYPAKRAFVPVSNLALAAAKFAHPPANHPNDEKSSKDDEEHWGMLRIYCKETTLHGWKYFVKPRRPKWERIYWLVVILILYSLLSKLMWEQLIDFSRRPVLISFEPEPTSISSLPFPAVTLCPDMQVRKSYFNISQFTDPSLNLTDEESRHLYLSLFICSLTMDDVMPPVFDFTPELLYNFGKAHASYSQCRDFVVSAKYGLGELEDPCWYFQTTYSEFGICFSFNFLPADQLLRPTIDTDTYSGHIKSRGFAKEVIWTVDGGYEPGKKEFQPTKKGNSPIAASDESVSLGLEFSLQVPTHLFDPLCLGGRGFHGYIHNPAHIPTTGQQYFYLASSEEIDVEVTPEVSTISSELLSWTPQSRQCYMHNERKLAFFSFYTQRNCQIECESNFTLEVCDCIIHYRPRHHNIPVCGPKFWFCLAENSELTDTLDCKCLPSCSDISYLASFTKLKKRSAEKANASSDGLLTMDLKVSFYSKFVQGIRRSSPKQFTDMVADVGGLLGLFTGFGILSLIEIVYFLFLKQRKKPNPSDLSVTRDIWANYHP</sequence>
<evidence type="ECO:0000256" key="4">
    <source>
        <dbReference type="ARBA" id="ARBA00022461"/>
    </source>
</evidence>
<keyword evidence="6 13" id="KW-1133">Transmembrane helix</keyword>
<comment type="subcellular location">
    <subcellularLocation>
        <location evidence="1">Membrane</location>
        <topology evidence="1">Multi-pass membrane protein</topology>
    </subcellularLocation>
</comment>
<evidence type="ECO:0000256" key="1">
    <source>
        <dbReference type="ARBA" id="ARBA00004141"/>
    </source>
</evidence>
<evidence type="ECO:0000256" key="11">
    <source>
        <dbReference type="ARBA" id="ARBA00023303"/>
    </source>
</evidence>
<dbReference type="InterPro" id="IPR001873">
    <property type="entry name" value="ENaC"/>
</dbReference>
<dbReference type="Gene3D" id="1.10.287.770">
    <property type="entry name" value="YojJ-like"/>
    <property type="match status" value="1"/>
</dbReference>
<feature type="transmembrane region" description="Helical" evidence="13">
    <location>
        <begin position="85"/>
        <end position="103"/>
    </location>
</feature>
<protein>
    <submittedName>
        <fullName evidence="14">Amiloride-sensitive sodium channel</fullName>
    </submittedName>
</protein>
<keyword evidence="5 12" id="KW-0812">Transmembrane</keyword>
<evidence type="ECO:0000256" key="5">
    <source>
        <dbReference type="ARBA" id="ARBA00022692"/>
    </source>
</evidence>
<dbReference type="EMBL" id="AP028922">
    <property type="protein sequence ID" value="BET02315.1"/>
    <property type="molecule type" value="Genomic_DNA"/>
</dbReference>
<dbReference type="PANTHER" id="PTHR11690:SF288">
    <property type="entry name" value="AMILORIDE-SENSITIVE NA+ CHANNEL-RELATED"/>
    <property type="match status" value="1"/>
</dbReference>
<evidence type="ECO:0000256" key="7">
    <source>
        <dbReference type="ARBA" id="ARBA00023053"/>
    </source>
</evidence>
<keyword evidence="3 12" id="KW-0813">Transport</keyword>
<evidence type="ECO:0000256" key="12">
    <source>
        <dbReference type="RuleBase" id="RU000679"/>
    </source>
</evidence>
<dbReference type="Proteomes" id="UP001307889">
    <property type="component" value="Chromosome 14"/>
</dbReference>
<evidence type="ECO:0000256" key="3">
    <source>
        <dbReference type="ARBA" id="ARBA00022448"/>
    </source>
</evidence>
<evidence type="ECO:0000256" key="8">
    <source>
        <dbReference type="ARBA" id="ARBA00023065"/>
    </source>
</evidence>
<evidence type="ECO:0000256" key="9">
    <source>
        <dbReference type="ARBA" id="ARBA00023136"/>
    </source>
</evidence>
<evidence type="ECO:0000256" key="13">
    <source>
        <dbReference type="SAM" id="Phobius"/>
    </source>
</evidence>
<evidence type="ECO:0000256" key="6">
    <source>
        <dbReference type="ARBA" id="ARBA00022989"/>
    </source>
</evidence>
<keyword evidence="10 12" id="KW-0739">Sodium transport</keyword>
<organism evidence="14 15">
    <name type="scientific">Nesidiocoris tenuis</name>
    <dbReference type="NCBI Taxonomy" id="355587"/>
    <lineage>
        <taxon>Eukaryota</taxon>
        <taxon>Metazoa</taxon>
        <taxon>Ecdysozoa</taxon>
        <taxon>Arthropoda</taxon>
        <taxon>Hexapoda</taxon>
        <taxon>Insecta</taxon>
        <taxon>Pterygota</taxon>
        <taxon>Neoptera</taxon>
        <taxon>Paraneoptera</taxon>
        <taxon>Hemiptera</taxon>
        <taxon>Heteroptera</taxon>
        <taxon>Panheteroptera</taxon>
        <taxon>Cimicomorpha</taxon>
        <taxon>Miridae</taxon>
        <taxon>Dicyphina</taxon>
        <taxon>Nesidiocoris</taxon>
    </lineage>
</organism>
<evidence type="ECO:0000313" key="14">
    <source>
        <dbReference type="EMBL" id="BET02315.1"/>
    </source>
</evidence>
<proteinExistence type="inferred from homology"/>
<feature type="transmembrane region" description="Helical" evidence="13">
    <location>
        <begin position="511"/>
        <end position="534"/>
    </location>
</feature>
<keyword evidence="9 13" id="KW-0472">Membrane</keyword>
<dbReference type="PANTHER" id="PTHR11690">
    <property type="entry name" value="AMILORIDE-SENSITIVE SODIUM CHANNEL-RELATED"/>
    <property type="match status" value="1"/>
</dbReference>
<keyword evidence="7" id="KW-0915">Sodium</keyword>
<keyword evidence="15" id="KW-1185">Reference proteome</keyword>